<reference evidence="3 4" key="1">
    <citation type="submission" date="2016-10" db="EMBL/GenBank/DDBJ databases">
        <authorList>
            <person name="de Groot N.N."/>
        </authorList>
    </citation>
    <scope>NUCLEOTIDE SEQUENCE [LARGE SCALE GENOMIC DNA]</scope>
    <source>
        <strain evidence="3 4">DSM 26515</strain>
    </source>
</reference>
<dbReference type="EMBL" id="FNYC01000003">
    <property type="protein sequence ID" value="SEI93420.1"/>
    <property type="molecule type" value="Genomic_DNA"/>
</dbReference>
<protein>
    <recommendedName>
        <fullName evidence="5">VOC domain-containing protein</fullName>
    </recommendedName>
</protein>
<dbReference type="RefSeq" id="WP_091335815.1">
    <property type="nucleotide sequence ID" value="NZ_FNYC01000003.1"/>
</dbReference>
<dbReference type="Gene3D" id="3.10.180.10">
    <property type="entry name" value="2,3-Dihydroxybiphenyl 1,2-Dioxygenase, domain 1"/>
    <property type="match status" value="1"/>
</dbReference>
<dbReference type="Pfam" id="PF22659">
    <property type="entry name" value="YycE-like_C"/>
    <property type="match status" value="1"/>
</dbReference>
<gene>
    <name evidence="3" type="ORF">SAMN04487997_2085</name>
</gene>
<feature type="domain" description="YycE-like C-terminal" evidence="2">
    <location>
        <begin position="71"/>
        <end position="124"/>
    </location>
</feature>
<evidence type="ECO:0000259" key="1">
    <source>
        <dbReference type="Pfam" id="PF22658"/>
    </source>
</evidence>
<evidence type="ECO:0000259" key="2">
    <source>
        <dbReference type="Pfam" id="PF22659"/>
    </source>
</evidence>
<dbReference type="SUPFAM" id="SSF54593">
    <property type="entry name" value="Glyoxalase/Bleomycin resistance protein/Dihydroxybiphenyl dioxygenase"/>
    <property type="match status" value="1"/>
</dbReference>
<dbReference type="STRING" id="529704.SAMN02927913_1642"/>
<proteinExistence type="predicted"/>
<dbReference type="AlphaFoldDB" id="A0A1H6UYF9"/>
<evidence type="ECO:0008006" key="5">
    <source>
        <dbReference type="Google" id="ProtNLM"/>
    </source>
</evidence>
<feature type="domain" description="YycE-like N-terminal" evidence="1">
    <location>
        <begin position="6"/>
        <end position="56"/>
    </location>
</feature>
<evidence type="ECO:0000313" key="3">
    <source>
        <dbReference type="EMBL" id="SEI93420.1"/>
    </source>
</evidence>
<dbReference type="InterPro" id="IPR029068">
    <property type="entry name" value="Glyas_Bleomycin-R_OHBP_Dase"/>
</dbReference>
<name>A0A1H6UYF9_9GAMM</name>
<dbReference type="Proteomes" id="UP000199420">
    <property type="component" value="Unassembled WGS sequence"/>
</dbReference>
<keyword evidence="4" id="KW-1185">Reference proteome</keyword>
<evidence type="ECO:0000313" key="4">
    <source>
        <dbReference type="Proteomes" id="UP000199420"/>
    </source>
</evidence>
<accession>A0A1H6UYF9</accession>
<organism evidence="3 4">
    <name type="scientific">Frateuria terrea</name>
    <dbReference type="NCBI Taxonomy" id="529704"/>
    <lineage>
        <taxon>Bacteria</taxon>
        <taxon>Pseudomonadati</taxon>
        <taxon>Pseudomonadota</taxon>
        <taxon>Gammaproteobacteria</taxon>
        <taxon>Lysobacterales</taxon>
        <taxon>Rhodanobacteraceae</taxon>
        <taxon>Frateuria</taxon>
    </lineage>
</organism>
<dbReference type="Pfam" id="PF22658">
    <property type="entry name" value="YycE-like_N"/>
    <property type="match status" value="1"/>
</dbReference>
<dbReference type="OrthoDB" id="8018325at2"/>
<dbReference type="InterPro" id="IPR058998">
    <property type="entry name" value="YycE-like_N"/>
</dbReference>
<sequence length="130" mass="14912">MKPPVLRVARACRDVQVVGGQYVRALGFQVLSEWRDHAGFDGIILGQPQGPYHLEFIHDRKGEPPPVPHEEQLLVFYVDEHDDWSRRCEMMLAAGFTVVRNGNPFWETHGRTFTDAEGGRVVLHRGAWHR</sequence>
<dbReference type="InterPro" id="IPR058997">
    <property type="entry name" value="YycE-like_C"/>
</dbReference>
<dbReference type="CDD" id="cd06587">
    <property type="entry name" value="VOC"/>
    <property type="match status" value="1"/>
</dbReference>